<evidence type="ECO:0000313" key="4">
    <source>
        <dbReference type="Proteomes" id="UP000198565"/>
    </source>
</evidence>
<dbReference type="RefSeq" id="WP_091484028.1">
    <property type="nucleotide sequence ID" value="NZ_FOTR01000006.1"/>
</dbReference>
<gene>
    <name evidence="3" type="ORF">SAMN04487943_106213</name>
</gene>
<dbReference type="OrthoDB" id="2881381at2"/>
<feature type="compositionally biased region" description="Basic and acidic residues" evidence="1">
    <location>
        <begin position="88"/>
        <end position="100"/>
    </location>
</feature>
<keyword evidence="2" id="KW-1133">Transmembrane helix</keyword>
<feature type="transmembrane region" description="Helical" evidence="2">
    <location>
        <begin position="45"/>
        <end position="66"/>
    </location>
</feature>
<evidence type="ECO:0000256" key="2">
    <source>
        <dbReference type="SAM" id="Phobius"/>
    </source>
</evidence>
<name>A0A1I4MF10_9BACI</name>
<proteinExistence type="predicted"/>
<organism evidence="3 4">
    <name type="scientific">Gracilibacillus orientalis</name>
    <dbReference type="NCBI Taxonomy" id="334253"/>
    <lineage>
        <taxon>Bacteria</taxon>
        <taxon>Bacillati</taxon>
        <taxon>Bacillota</taxon>
        <taxon>Bacilli</taxon>
        <taxon>Bacillales</taxon>
        <taxon>Bacillaceae</taxon>
        <taxon>Gracilibacillus</taxon>
    </lineage>
</organism>
<feature type="region of interest" description="Disordered" evidence="1">
    <location>
        <begin position="73"/>
        <end position="100"/>
    </location>
</feature>
<dbReference type="AlphaFoldDB" id="A0A1I4MF10"/>
<protein>
    <submittedName>
        <fullName evidence="3">Sigma E regulatory protein, MucB/RseB</fullName>
    </submittedName>
</protein>
<dbReference type="Gene3D" id="2.50.20.10">
    <property type="entry name" value="Lipoprotein localisation LolA/LolB/LppX"/>
    <property type="match status" value="1"/>
</dbReference>
<dbReference type="EMBL" id="FOTR01000006">
    <property type="protein sequence ID" value="SFM01819.1"/>
    <property type="molecule type" value="Genomic_DNA"/>
</dbReference>
<dbReference type="STRING" id="334253.SAMN04487943_106213"/>
<accession>A0A1I4MF10</accession>
<sequence length="344" mass="39762">MDKKLKNLRKDMISSELKEVKFENKHKQNIFEQINIKKRRSFTNMMPRILSVVAVFSVILFLGILINNNFNAGHSPNPNNNVSQSINQKEKEVEEKDSEQKIETLSKEEVHLLMLNTVDHFDTVEGEFRSQTPYETANVEYTISLLEGQLGGNVTTNSKFTQDNTEYSDSESVVFNEKEFLKLNHDGKEYLLSEDAAFNDNGPITLEEVYGENDDGEPVSRKRGRPRVGYANNSVFPYEIATNFLKDYEEWEIEKQSADLLDRKVIVIKGTLDEYSATKTTGSAFKFWVDRQTGILLKKEIYNEKDEVVDYLETDHIKINQKVDNSTFSIEIPDGYSEDQFEWK</sequence>
<keyword evidence="2" id="KW-0812">Transmembrane</keyword>
<evidence type="ECO:0000256" key="1">
    <source>
        <dbReference type="SAM" id="MobiDB-lite"/>
    </source>
</evidence>
<evidence type="ECO:0000313" key="3">
    <source>
        <dbReference type="EMBL" id="SFM01819.1"/>
    </source>
</evidence>
<dbReference type="Proteomes" id="UP000198565">
    <property type="component" value="Unassembled WGS sequence"/>
</dbReference>
<feature type="compositionally biased region" description="Polar residues" evidence="1">
    <location>
        <begin position="73"/>
        <end position="87"/>
    </location>
</feature>
<reference evidence="4" key="1">
    <citation type="submission" date="2016-10" db="EMBL/GenBank/DDBJ databases">
        <authorList>
            <person name="Varghese N."/>
            <person name="Submissions S."/>
        </authorList>
    </citation>
    <scope>NUCLEOTIDE SEQUENCE [LARGE SCALE GENOMIC DNA]</scope>
    <source>
        <strain evidence="4">CGMCC 1.4250</strain>
    </source>
</reference>
<keyword evidence="2" id="KW-0472">Membrane</keyword>
<keyword evidence="4" id="KW-1185">Reference proteome</keyword>